<feature type="chain" id="PRO_5043964520" description="DOMON domain-containing protein" evidence="2">
    <location>
        <begin position="19"/>
        <end position="225"/>
    </location>
</feature>
<keyword evidence="2" id="KW-0732">Signal</keyword>
<dbReference type="SMART" id="SM00664">
    <property type="entry name" value="DoH"/>
    <property type="match status" value="1"/>
</dbReference>
<sequence length="225" mass="24339">MLFLVYLALQSFIPLGLSAIIQSLSIGTQLAWYFPDNSTITFYYLLPTEYVGTSNWEWIGIGFLPSSSSYAMTGADIITIETSSGQTDDRFASDNGYPSLDTSNGGKNSLQETQQLIMDTYTVYSWTRQLNTEDNDDLSLQINGQYLTISAKGNIAGGDIAQHSSSGTSSDSIVLAYDASPLTQATVSQNTNGESQSTNTNNDTTTENSSSSIYISVAFSLGFIF</sequence>
<dbReference type="InterPro" id="IPR005018">
    <property type="entry name" value="DOMON_domain"/>
</dbReference>
<evidence type="ECO:0000256" key="2">
    <source>
        <dbReference type="SAM" id="SignalP"/>
    </source>
</evidence>
<organism evidence="4 5">
    <name type="scientific">Blepharisma stoltei</name>
    <dbReference type="NCBI Taxonomy" id="1481888"/>
    <lineage>
        <taxon>Eukaryota</taxon>
        <taxon>Sar</taxon>
        <taxon>Alveolata</taxon>
        <taxon>Ciliophora</taxon>
        <taxon>Postciliodesmatophora</taxon>
        <taxon>Heterotrichea</taxon>
        <taxon>Heterotrichida</taxon>
        <taxon>Blepharismidae</taxon>
        <taxon>Blepharisma</taxon>
    </lineage>
</organism>
<feature type="domain" description="DOMON" evidence="3">
    <location>
        <begin position="26"/>
        <end position="153"/>
    </location>
</feature>
<evidence type="ECO:0000256" key="1">
    <source>
        <dbReference type="SAM" id="MobiDB-lite"/>
    </source>
</evidence>
<gene>
    <name evidence="4" type="ORF">BSTOLATCC_MIC3722</name>
</gene>
<comment type="caution">
    <text evidence="4">The sequence shown here is derived from an EMBL/GenBank/DDBJ whole genome shotgun (WGS) entry which is preliminary data.</text>
</comment>
<feature type="signal peptide" evidence="2">
    <location>
        <begin position="1"/>
        <end position="18"/>
    </location>
</feature>
<feature type="compositionally biased region" description="Low complexity" evidence="1">
    <location>
        <begin position="197"/>
        <end position="208"/>
    </location>
</feature>
<evidence type="ECO:0000259" key="3">
    <source>
        <dbReference type="PROSITE" id="PS50836"/>
    </source>
</evidence>
<dbReference type="InterPro" id="IPR045266">
    <property type="entry name" value="DOH_DOMON"/>
</dbReference>
<dbReference type="EMBL" id="CAJZBQ010000004">
    <property type="protein sequence ID" value="CAG9311432.1"/>
    <property type="molecule type" value="Genomic_DNA"/>
</dbReference>
<dbReference type="AlphaFoldDB" id="A0AAU9IB72"/>
<dbReference type="CDD" id="cd09631">
    <property type="entry name" value="DOMON_DOH"/>
    <property type="match status" value="1"/>
</dbReference>
<protein>
    <recommendedName>
        <fullName evidence="3">DOMON domain-containing protein</fullName>
    </recommendedName>
</protein>
<name>A0AAU9IB72_9CILI</name>
<feature type="region of interest" description="Disordered" evidence="1">
    <location>
        <begin position="86"/>
        <end position="108"/>
    </location>
</feature>
<dbReference type="Pfam" id="PF03351">
    <property type="entry name" value="DOMON"/>
    <property type="match status" value="1"/>
</dbReference>
<proteinExistence type="predicted"/>
<dbReference type="Proteomes" id="UP001162131">
    <property type="component" value="Unassembled WGS sequence"/>
</dbReference>
<evidence type="ECO:0000313" key="4">
    <source>
        <dbReference type="EMBL" id="CAG9311432.1"/>
    </source>
</evidence>
<evidence type="ECO:0000313" key="5">
    <source>
        <dbReference type="Proteomes" id="UP001162131"/>
    </source>
</evidence>
<feature type="region of interest" description="Disordered" evidence="1">
    <location>
        <begin position="188"/>
        <end position="208"/>
    </location>
</feature>
<reference evidence="4" key="1">
    <citation type="submission" date="2021-09" db="EMBL/GenBank/DDBJ databases">
        <authorList>
            <consortium name="AG Swart"/>
            <person name="Singh M."/>
            <person name="Singh A."/>
            <person name="Seah K."/>
            <person name="Emmerich C."/>
        </authorList>
    </citation>
    <scope>NUCLEOTIDE SEQUENCE</scope>
    <source>
        <strain evidence="4">ATCC30299</strain>
    </source>
</reference>
<accession>A0AAU9IB72</accession>
<dbReference type="PROSITE" id="PS50836">
    <property type="entry name" value="DOMON"/>
    <property type="match status" value="1"/>
</dbReference>
<keyword evidence="5" id="KW-1185">Reference proteome</keyword>